<dbReference type="AlphaFoldDB" id="A0A0D6ERP1"/>
<evidence type="ECO:0000313" key="2">
    <source>
        <dbReference type="EMBL" id="CEQ42629.1"/>
    </source>
</evidence>
<organism evidence="2 3">
    <name type="scientific">Sporidiobolus salmonicolor</name>
    <name type="common">Yeast-like fungus</name>
    <name type="synonym">Sporobolomyces salmonicolor</name>
    <dbReference type="NCBI Taxonomy" id="5005"/>
    <lineage>
        <taxon>Eukaryota</taxon>
        <taxon>Fungi</taxon>
        <taxon>Dikarya</taxon>
        <taxon>Basidiomycota</taxon>
        <taxon>Pucciniomycotina</taxon>
        <taxon>Microbotryomycetes</taxon>
        <taxon>Sporidiobolales</taxon>
        <taxon>Sporidiobolaceae</taxon>
        <taxon>Sporobolomyces</taxon>
    </lineage>
</organism>
<dbReference type="PANTHER" id="PTHR39150">
    <property type="entry name" value="54S RIBOSOMAL PROTEIN L28, MITOCHONDRIAL"/>
    <property type="match status" value="1"/>
</dbReference>
<gene>
    <name evidence="2" type="primary">SPOSA6832_04468</name>
</gene>
<evidence type="ECO:0000256" key="1">
    <source>
        <dbReference type="SAM" id="MobiDB-lite"/>
    </source>
</evidence>
<dbReference type="GO" id="GO:0032543">
    <property type="term" value="P:mitochondrial translation"/>
    <property type="evidence" value="ECO:0007669"/>
    <property type="project" value="InterPro"/>
</dbReference>
<dbReference type="EMBL" id="CENE01000031">
    <property type="protein sequence ID" value="CEQ42629.1"/>
    <property type="molecule type" value="Genomic_DNA"/>
</dbReference>
<reference evidence="3" key="1">
    <citation type="submission" date="2015-02" db="EMBL/GenBank/DDBJ databases">
        <authorList>
            <person name="Gon?alves P."/>
        </authorList>
    </citation>
    <scope>NUCLEOTIDE SEQUENCE [LARGE SCALE GENOMIC DNA]</scope>
</reference>
<dbReference type="OrthoDB" id="2098203at2759"/>
<sequence>MYRSTSSRLALQLLQTPAAPTATRAYVTAKSASGSGSRKKAALASGAKGSRPGEGAGDARIETIKNLLYEPGPSDADRLAALSRVIPSAEAHETVQRAWALHQRHRRESHSAELARKYASMRAAIDLLEQTDKALWEKAVGGKKFQNVDQSNATNARLEGIVPRELRVPMEQPGGQVWDSEWKAPAAAPSGKA</sequence>
<feature type="compositionally biased region" description="Low complexity" evidence="1">
    <location>
        <begin position="29"/>
        <end position="50"/>
    </location>
</feature>
<dbReference type="Gene3D" id="6.10.250.3440">
    <property type="match status" value="1"/>
</dbReference>
<dbReference type="GO" id="GO:0005739">
    <property type="term" value="C:mitochondrion"/>
    <property type="evidence" value="ECO:0007669"/>
    <property type="project" value="GOC"/>
</dbReference>
<feature type="region of interest" description="Disordered" evidence="1">
    <location>
        <begin position="172"/>
        <end position="193"/>
    </location>
</feature>
<keyword evidence="3" id="KW-1185">Reference proteome</keyword>
<evidence type="ECO:0000313" key="3">
    <source>
        <dbReference type="Proteomes" id="UP000243876"/>
    </source>
</evidence>
<protein>
    <submittedName>
        <fullName evidence="2">SPOSA6832_04468-mRNA-1:cds</fullName>
    </submittedName>
</protein>
<dbReference type="InterPro" id="IPR042831">
    <property type="entry name" value="Ribosomal_mL40_fung"/>
</dbReference>
<feature type="region of interest" description="Disordered" evidence="1">
    <location>
        <begin position="29"/>
        <end position="58"/>
    </location>
</feature>
<proteinExistence type="predicted"/>
<name>A0A0D6ERP1_SPOSA</name>
<feature type="non-terminal residue" evidence="2">
    <location>
        <position position="1"/>
    </location>
</feature>
<dbReference type="Proteomes" id="UP000243876">
    <property type="component" value="Unassembled WGS sequence"/>
</dbReference>
<accession>A0A0D6ERP1</accession>
<dbReference type="PANTHER" id="PTHR39150:SF1">
    <property type="entry name" value="LARGE RIBOSOMAL SUBUNIT PROTEIN ML40"/>
    <property type="match status" value="1"/>
</dbReference>
<dbReference type="GO" id="GO:0003735">
    <property type="term" value="F:structural constituent of ribosome"/>
    <property type="evidence" value="ECO:0007669"/>
    <property type="project" value="InterPro"/>
</dbReference>